<dbReference type="EMBL" id="JBBPFD010000007">
    <property type="protein sequence ID" value="KAK7919573.1"/>
    <property type="molecule type" value="Genomic_DNA"/>
</dbReference>
<reference evidence="3" key="1">
    <citation type="submission" date="2024-04" db="EMBL/GenBank/DDBJ databases">
        <title>Salinicola lusitanus LLJ914,a marine bacterium isolated from the Okinawa Trough.</title>
        <authorList>
            <person name="Li J."/>
        </authorList>
    </citation>
    <scope>NUCLEOTIDE SEQUENCE [LARGE SCALE GENOMIC DNA]</scope>
</reference>
<keyword evidence="3" id="KW-1185">Reference proteome</keyword>
<name>A0AAW0PEY4_9GOBI</name>
<dbReference type="AlphaFoldDB" id="A0AAW0PEY4"/>
<feature type="region of interest" description="Disordered" evidence="1">
    <location>
        <begin position="162"/>
        <end position="184"/>
    </location>
</feature>
<gene>
    <name evidence="2" type="ORF">WMY93_010857</name>
</gene>
<evidence type="ECO:0000313" key="2">
    <source>
        <dbReference type="EMBL" id="KAK7919573.1"/>
    </source>
</evidence>
<evidence type="ECO:0000313" key="3">
    <source>
        <dbReference type="Proteomes" id="UP001460270"/>
    </source>
</evidence>
<sequence>MNTGERRKFGEIGEVGEKMVKLRAVSEVDGRREERYTQEQGTQEVKQRGQRMKEKGVRENHPVQAWRGGGGRERGEDGEAGGEREDVFLVEKKAIQILICGGVKEEETEDCQSILICHCRLGHGSVHTYMILSALRITYGCNRRFPTSCPFRSLPLDATVSDVTPPALMSPGRGERARAAPDES</sequence>
<accession>A0AAW0PEY4</accession>
<organism evidence="2 3">
    <name type="scientific">Mugilogobius chulae</name>
    <name type="common">yellowstripe goby</name>
    <dbReference type="NCBI Taxonomy" id="88201"/>
    <lineage>
        <taxon>Eukaryota</taxon>
        <taxon>Metazoa</taxon>
        <taxon>Chordata</taxon>
        <taxon>Craniata</taxon>
        <taxon>Vertebrata</taxon>
        <taxon>Euteleostomi</taxon>
        <taxon>Actinopterygii</taxon>
        <taxon>Neopterygii</taxon>
        <taxon>Teleostei</taxon>
        <taxon>Neoteleostei</taxon>
        <taxon>Acanthomorphata</taxon>
        <taxon>Gobiaria</taxon>
        <taxon>Gobiiformes</taxon>
        <taxon>Gobioidei</taxon>
        <taxon>Gobiidae</taxon>
        <taxon>Gobionellinae</taxon>
        <taxon>Mugilogobius</taxon>
    </lineage>
</organism>
<feature type="compositionally biased region" description="Basic and acidic residues" evidence="1">
    <location>
        <begin position="70"/>
        <end position="81"/>
    </location>
</feature>
<feature type="region of interest" description="Disordered" evidence="1">
    <location>
        <begin position="29"/>
        <end position="81"/>
    </location>
</feature>
<feature type="compositionally biased region" description="Basic and acidic residues" evidence="1">
    <location>
        <begin position="173"/>
        <end position="184"/>
    </location>
</feature>
<feature type="compositionally biased region" description="Basic and acidic residues" evidence="1">
    <location>
        <begin position="45"/>
        <end position="61"/>
    </location>
</feature>
<dbReference type="Proteomes" id="UP001460270">
    <property type="component" value="Unassembled WGS sequence"/>
</dbReference>
<proteinExistence type="predicted"/>
<comment type="caution">
    <text evidence="2">The sequence shown here is derived from an EMBL/GenBank/DDBJ whole genome shotgun (WGS) entry which is preliminary data.</text>
</comment>
<evidence type="ECO:0000256" key="1">
    <source>
        <dbReference type="SAM" id="MobiDB-lite"/>
    </source>
</evidence>
<protein>
    <submittedName>
        <fullName evidence="2">Uncharacterized protein</fullName>
    </submittedName>
</protein>